<dbReference type="InterPro" id="IPR025307">
    <property type="entry name" value="FIIND_dom"/>
</dbReference>
<proteinExistence type="predicted"/>
<organism evidence="7 8">
    <name type="scientific">Myodes glareolus</name>
    <name type="common">Bank vole</name>
    <name type="synonym">Clethrionomys glareolus</name>
    <dbReference type="NCBI Taxonomy" id="447135"/>
    <lineage>
        <taxon>Eukaryota</taxon>
        <taxon>Metazoa</taxon>
        <taxon>Chordata</taxon>
        <taxon>Craniata</taxon>
        <taxon>Vertebrata</taxon>
        <taxon>Euteleostomi</taxon>
        <taxon>Mammalia</taxon>
        <taxon>Eutheria</taxon>
        <taxon>Euarchontoglires</taxon>
        <taxon>Glires</taxon>
        <taxon>Rodentia</taxon>
        <taxon>Myomorpha</taxon>
        <taxon>Muroidea</taxon>
        <taxon>Cricetidae</taxon>
        <taxon>Arvicolinae</taxon>
        <taxon>Myodes</taxon>
    </lineage>
</organism>
<feature type="region of interest" description="Disordered" evidence="5">
    <location>
        <begin position="1"/>
        <end position="133"/>
    </location>
</feature>
<dbReference type="PROSITE" id="PS51830">
    <property type="entry name" value="FIIND"/>
    <property type="match status" value="1"/>
</dbReference>
<dbReference type="GO" id="GO:0061702">
    <property type="term" value="C:canonical inflammasome complex"/>
    <property type="evidence" value="ECO:0007669"/>
    <property type="project" value="TreeGrafter"/>
</dbReference>
<dbReference type="PANTHER" id="PTHR46985:SF3">
    <property type="entry name" value="NACHT, LRR AND PYD DOMAINS-CONTAINING PROTEIN 1"/>
    <property type="match status" value="1"/>
</dbReference>
<keyword evidence="3" id="KW-0399">Innate immunity</keyword>
<protein>
    <recommendedName>
        <fullName evidence="6">FIIND domain-containing protein</fullName>
    </recommendedName>
</protein>
<sequence>MAGRDKDPLLSNLEQQQKGKRKQDQCEAHSQASSEGSMAMEEAQSQKARGTEEAQQKGQQVLDPKRKQMDLEPQQTKAPAEKDLVISSTVLEMQKHKHKPRRPSRTSDSERDVYGSNESGYSSDKEESEEECEEEYSQLALLASFNPYSPASSRDKHMEPPWTEDDFWGPTGPVAIEVIDRERNLYRVQFPVHGSYHCPSTGLHFVVTRAVTIEIGFCAWSQHLDKTPLQDSHMVAGPLFDIKAEQGAVAAVYLPHFVDLQEGQVDISWFHVAHFQEYGMVLETPTRVEQNYTILENPSFSPVGVLLRIYLTIRSLIPITPITLIYYHINVEEVTLHLYLVPNDCTIRKAIDDEEMKFQFVRINKPPPLGYLYIGSRYTVSASKKLEIIPEELELCYRSPGESQLFSEIYVGHMDSGIKLQIIDKKSSNLIWEALLKPGKICLGPDTQRAEERQLMLGVMK</sequence>
<evidence type="ECO:0000259" key="6">
    <source>
        <dbReference type="PROSITE" id="PS51830"/>
    </source>
</evidence>
<evidence type="ECO:0000256" key="2">
    <source>
        <dbReference type="ARBA" id="ARBA00022490"/>
    </source>
</evidence>
<dbReference type="AlphaFoldDB" id="A0AAW0HCY3"/>
<dbReference type="Pfam" id="PF23679">
    <property type="entry name" value="UPA-FIIND"/>
    <property type="match status" value="1"/>
</dbReference>
<feature type="domain" description="FIIND" evidence="6">
    <location>
        <begin position="167"/>
        <end position="450"/>
    </location>
</feature>
<keyword evidence="4" id="KW-0391">Immunity</keyword>
<dbReference type="Pfam" id="PF13553">
    <property type="entry name" value="FIIND"/>
    <property type="match status" value="1"/>
</dbReference>
<keyword evidence="8" id="KW-1185">Reference proteome</keyword>
<gene>
    <name evidence="7" type="ORF">U0070_011237</name>
</gene>
<reference evidence="7 8" key="1">
    <citation type="journal article" date="2023" name="bioRxiv">
        <title>Conserved and derived expression patterns and positive selection on dental genes reveal complex evolutionary context of ever-growing rodent molars.</title>
        <authorList>
            <person name="Calamari Z.T."/>
            <person name="Song A."/>
            <person name="Cohen E."/>
            <person name="Akter M."/>
            <person name="Roy R.D."/>
            <person name="Hallikas O."/>
            <person name="Christensen M.M."/>
            <person name="Li P."/>
            <person name="Marangoni P."/>
            <person name="Jernvall J."/>
            <person name="Klein O.D."/>
        </authorList>
    </citation>
    <scope>NUCLEOTIDE SEQUENCE [LARGE SCALE GENOMIC DNA]</scope>
    <source>
        <strain evidence="7">V071</strain>
    </source>
</reference>
<dbReference type="PANTHER" id="PTHR46985">
    <property type="entry name" value="NACHT, LRR AND PYD DOMAINS-CONTAINING PROTEIN 1"/>
    <property type="match status" value="1"/>
</dbReference>
<evidence type="ECO:0000313" key="7">
    <source>
        <dbReference type="EMBL" id="KAK7800717.1"/>
    </source>
</evidence>
<keyword evidence="2" id="KW-0963">Cytoplasm</keyword>
<evidence type="ECO:0000256" key="4">
    <source>
        <dbReference type="ARBA" id="ARBA00022859"/>
    </source>
</evidence>
<evidence type="ECO:0000256" key="5">
    <source>
        <dbReference type="SAM" id="MobiDB-lite"/>
    </source>
</evidence>
<evidence type="ECO:0000256" key="3">
    <source>
        <dbReference type="ARBA" id="ARBA00022588"/>
    </source>
</evidence>
<name>A0AAW0HCY3_MYOGA</name>
<dbReference type="GO" id="GO:0045087">
    <property type="term" value="P:innate immune response"/>
    <property type="evidence" value="ECO:0007669"/>
    <property type="project" value="UniProtKB-KW"/>
</dbReference>
<comment type="caution">
    <text evidence="7">The sequence shown here is derived from an EMBL/GenBank/DDBJ whole genome shotgun (WGS) entry which is preliminary data.</text>
</comment>
<dbReference type="InterPro" id="IPR051249">
    <property type="entry name" value="NLRP_Inflammasome"/>
</dbReference>
<evidence type="ECO:0000256" key="1">
    <source>
        <dbReference type="ARBA" id="ARBA00004514"/>
    </source>
</evidence>
<feature type="compositionally biased region" description="Basic residues" evidence="5">
    <location>
        <begin position="95"/>
        <end position="104"/>
    </location>
</feature>
<accession>A0AAW0HCY3</accession>
<comment type="subcellular location">
    <subcellularLocation>
        <location evidence="1">Cytoplasm</location>
        <location evidence="1">Cytosol</location>
    </subcellularLocation>
</comment>
<evidence type="ECO:0000313" key="8">
    <source>
        <dbReference type="Proteomes" id="UP001488838"/>
    </source>
</evidence>
<dbReference type="EMBL" id="JBBHLL010000538">
    <property type="protein sequence ID" value="KAK7800717.1"/>
    <property type="molecule type" value="Genomic_DNA"/>
</dbReference>
<dbReference type="Proteomes" id="UP001488838">
    <property type="component" value="Unassembled WGS sequence"/>
</dbReference>